<dbReference type="PROSITE" id="PS50995">
    <property type="entry name" value="HTH_MARR_2"/>
    <property type="match status" value="1"/>
</dbReference>
<feature type="domain" description="HTH marR-type" evidence="4">
    <location>
        <begin position="1"/>
        <end position="138"/>
    </location>
</feature>
<dbReference type="SUPFAM" id="SSF46785">
    <property type="entry name" value="Winged helix' DNA-binding domain"/>
    <property type="match status" value="1"/>
</dbReference>
<gene>
    <name evidence="5" type="ORF">ISU02_04605</name>
</gene>
<evidence type="ECO:0000256" key="1">
    <source>
        <dbReference type="ARBA" id="ARBA00023015"/>
    </source>
</evidence>
<dbReference type="PANTHER" id="PTHR42756:SF1">
    <property type="entry name" value="TRANSCRIPTIONAL REPRESSOR OF EMRAB OPERON"/>
    <property type="match status" value="1"/>
</dbReference>
<evidence type="ECO:0000313" key="5">
    <source>
        <dbReference type="EMBL" id="MBF4692382.1"/>
    </source>
</evidence>
<dbReference type="Gene3D" id="1.10.10.10">
    <property type="entry name" value="Winged helix-like DNA-binding domain superfamily/Winged helix DNA-binding domain"/>
    <property type="match status" value="1"/>
</dbReference>
<dbReference type="Proteomes" id="UP000614200">
    <property type="component" value="Unassembled WGS sequence"/>
</dbReference>
<comment type="caution">
    <text evidence="5">The sequence shown here is derived from an EMBL/GenBank/DDBJ whole genome shotgun (WGS) entry which is preliminary data.</text>
</comment>
<keyword evidence="3" id="KW-0804">Transcription</keyword>
<organism evidence="5 6">
    <name type="scientific">Fusibacter ferrireducens</name>
    <dbReference type="NCBI Taxonomy" id="2785058"/>
    <lineage>
        <taxon>Bacteria</taxon>
        <taxon>Bacillati</taxon>
        <taxon>Bacillota</taxon>
        <taxon>Clostridia</taxon>
        <taxon>Eubacteriales</taxon>
        <taxon>Eubacteriales Family XII. Incertae Sedis</taxon>
        <taxon>Fusibacter</taxon>
    </lineage>
</organism>
<dbReference type="PANTHER" id="PTHR42756">
    <property type="entry name" value="TRANSCRIPTIONAL REGULATOR, MARR"/>
    <property type="match status" value="1"/>
</dbReference>
<evidence type="ECO:0000256" key="3">
    <source>
        <dbReference type="ARBA" id="ARBA00023163"/>
    </source>
</evidence>
<protein>
    <submittedName>
        <fullName evidence="5">MarR family transcriptional regulator</fullName>
    </submittedName>
</protein>
<evidence type="ECO:0000313" key="6">
    <source>
        <dbReference type="Proteomes" id="UP000614200"/>
    </source>
</evidence>
<dbReference type="InterPro" id="IPR036390">
    <property type="entry name" value="WH_DNA-bd_sf"/>
</dbReference>
<keyword evidence="6" id="KW-1185">Reference proteome</keyword>
<dbReference type="InterPro" id="IPR000835">
    <property type="entry name" value="HTH_MarR-typ"/>
</dbReference>
<sequence length="146" mass="16823">METSCLLSKINEINAISVSFIKSKIRTMNLPVMVNHIPLFYILSTADQPMYFTEIMAAWGISKSSLSDILIKYENMGLIDKTYCKEDKRSIYISLKPEAMYIVEALKNIEMTFLDKMLKTIEAEEIEKLTRQLDQVLINLKSDKSL</sequence>
<keyword evidence="2" id="KW-0238">DNA-binding</keyword>
<evidence type="ECO:0000256" key="2">
    <source>
        <dbReference type="ARBA" id="ARBA00023125"/>
    </source>
</evidence>
<dbReference type="RefSeq" id="WP_194700614.1">
    <property type="nucleotide sequence ID" value="NZ_JADKNH010000002.1"/>
</dbReference>
<reference evidence="5 6" key="1">
    <citation type="submission" date="2020-11" db="EMBL/GenBank/DDBJ databases">
        <title>Fusibacter basophilias sp. nov.</title>
        <authorList>
            <person name="Qiu D."/>
        </authorList>
    </citation>
    <scope>NUCLEOTIDE SEQUENCE [LARGE SCALE GENOMIC DNA]</scope>
    <source>
        <strain evidence="5 6">Q10-2</strain>
    </source>
</reference>
<dbReference type="SMART" id="SM00347">
    <property type="entry name" value="HTH_MARR"/>
    <property type="match status" value="1"/>
</dbReference>
<dbReference type="EMBL" id="JADKNH010000002">
    <property type="protein sequence ID" value="MBF4692382.1"/>
    <property type="molecule type" value="Genomic_DNA"/>
</dbReference>
<evidence type="ECO:0000259" key="4">
    <source>
        <dbReference type="PROSITE" id="PS50995"/>
    </source>
</evidence>
<dbReference type="InterPro" id="IPR036388">
    <property type="entry name" value="WH-like_DNA-bd_sf"/>
</dbReference>
<keyword evidence="1" id="KW-0805">Transcription regulation</keyword>
<accession>A0ABR9ZPK2</accession>
<name>A0ABR9ZPK2_9FIRM</name>
<proteinExistence type="predicted"/>